<evidence type="ECO:0000256" key="7">
    <source>
        <dbReference type="ARBA" id="ARBA00022989"/>
    </source>
</evidence>
<feature type="transmembrane region" description="Helical" evidence="9">
    <location>
        <begin position="354"/>
        <end position="372"/>
    </location>
</feature>
<dbReference type="EMBL" id="KL584707">
    <property type="protein sequence ID" value="KEQ74635.1"/>
    <property type="molecule type" value="Genomic_DNA"/>
</dbReference>
<feature type="transmembrane region" description="Helical" evidence="9">
    <location>
        <begin position="387"/>
        <end position="415"/>
    </location>
</feature>
<evidence type="ECO:0000256" key="6">
    <source>
        <dbReference type="ARBA" id="ARBA00022692"/>
    </source>
</evidence>
<dbReference type="GeneID" id="25410041"/>
<evidence type="ECO:0000256" key="8">
    <source>
        <dbReference type="ARBA" id="ARBA00023136"/>
    </source>
</evidence>
<dbReference type="PANTHER" id="PTHR20661:SF0">
    <property type="entry name" value="PHOSPHATIDYLINOSITOL-GLYCAN BIOSYNTHESIS CLASS W PROTEIN"/>
    <property type="match status" value="1"/>
</dbReference>
<feature type="transmembrane region" description="Helical" evidence="9">
    <location>
        <begin position="168"/>
        <end position="187"/>
    </location>
</feature>
<feature type="transmembrane region" description="Helical" evidence="9">
    <location>
        <begin position="436"/>
        <end position="455"/>
    </location>
</feature>
<feature type="transmembrane region" description="Helical" evidence="9">
    <location>
        <begin position="271"/>
        <end position="297"/>
    </location>
</feature>
<evidence type="ECO:0000256" key="2">
    <source>
        <dbReference type="ARBA" id="ARBA00004477"/>
    </source>
</evidence>
<feature type="transmembrane region" description="Helical" evidence="9">
    <location>
        <begin position="207"/>
        <end position="226"/>
    </location>
</feature>
<keyword evidence="9" id="KW-0808">Transferase</keyword>
<comment type="similarity">
    <text evidence="4 9">Belongs to the PIGW family.</text>
</comment>
<organism evidence="10 11">
    <name type="scientific">Aureobasidium namibiae CBS 147.97</name>
    <dbReference type="NCBI Taxonomy" id="1043004"/>
    <lineage>
        <taxon>Eukaryota</taxon>
        <taxon>Fungi</taxon>
        <taxon>Dikarya</taxon>
        <taxon>Ascomycota</taxon>
        <taxon>Pezizomycotina</taxon>
        <taxon>Dothideomycetes</taxon>
        <taxon>Dothideomycetidae</taxon>
        <taxon>Dothideales</taxon>
        <taxon>Saccotheciaceae</taxon>
        <taxon>Aureobasidium</taxon>
    </lineage>
</organism>
<keyword evidence="8 9" id="KW-0472">Membrane</keyword>
<keyword evidence="7 9" id="KW-1133">Transmembrane helix</keyword>
<sequence>MFEDSYIERKIDFVTGHTGSNVWDITQVTLVAPAAALLWAVLQTRQKFFDPYTTSSLLTDFLLQVGAILFAVTAYADNPTVLIGLLLVPAIGTVVNGDNIEHRFSKPAKPPVKEDDAAGPPEPVDQVPIKPFITTYRGAMMIITCISILAVDFPVFPRRFAKVENWGVSLMDLGVGSFVFGAGLVYARQALKEEDENAPKVSFAAKMNSAVMHSLPMLALGFLRLWTVKGLEYQEHVTEYGVHWNFFFTLGLLPIFVTILQPVIKYIPSYGALGFALLVPYEMLYTFTDLGMYMFMAPRDDFISANREGIFSFLGYLAIFIVGQGIGMEALRRDVNAATPITQNDEWHNSMLKLAKWTGLWIVMYVFLTWHYGPRLTSSRRLANLPYLAWVAAFNCGQLLLFRVIEGLLFPLLYTSRDRKVEQERVKKATSKVLHAFNRNGLAIFCLANLLTGLVNMTMPTLDMNDYQAIAVLISYMSILTGVGLFLDQRNITIKL</sequence>
<dbReference type="GO" id="GO:0072659">
    <property type="term" value="P:protein localization to plasma membrane"/>
    <property type="evidence" value="ECO:0007669"/>
    <property type="project" value="TreeGrafter"/>
</dbReference>
<feature type="transmembrane region" description="Helical" evidence="9">
    <location>
        <begin position="54"/>
        <end position="75"/>
    </location>
</feature>
<dbReference type="GO" id="GO:0032216">
    <property type="term" value="F:glucosaminyl-phosphatidylinositol O-acyltransferase activity"/>
    <property type="evidence" value="ECO:0007669"/>
    <property type="project" value="TreeGrafter"/>
</dbReference>
<evidence type="ECO:0000256" key="4">
    <source>
        <dbReference type="ARBA" id="ARBA00007559"/>
    </source>
</evidence>
<evidence type="ECO:0000313" key="11">
    <source>
        <dbReference type="Proteomes" id="UP000027730"/>
    </source>
</evidence>
<feature type="transmembrane region" description="Helical" evidence="9">
    <location>
        <begin position="309"/>
        <end position="327"/>
    </location>
</feature>
<feature type="transmembrane region" description="Helical" evidence="9">
    <location>
        <begin position="25"/>
        <end position="42"/>
    </location>
</feature>
<dbReference type="STRING" id="1043004.A0A074WNH0"/>
<evidence type="ECO:0000256" key="9">
    <source>
        <dbReference type="RuleBase" id="RU280819"/>
    </source>
</evidence>
<dbReference type="InterPro" id="IPR009447">
    <property type="entry name" value="PIGW/GWT1"/>
</dbReference>
<name>A0A074WNH0_9PEZI</name>
<dbReference type="HOGENOM" id="CLU_020802_2_2_1"/>
<evidence type="ECO:0000256" key="3">
    <source>
        <dbReference type="ARBA" id="ARBA00004687"/>
    </source>
</evidence>
<accession>A0A074WNH0</accession>
<dbReference type="PANTHER" id="PTHR20661">
    <property type="entry name" value="PHOSPHATIDYLINOSITOL-GLYCAN BIOSYNTHESIS CLASS W PROTEIN"/>
    <property type="match status" value="1"/>
</dbReference>
<dbReference type="Proteomes" id="UP000027730">
    <property type="component" value="Unassembled WGS sequence"/>
</dbReference>
<dbReference type="OrthoDB" id="15270at2759"/>
<dbReference type="UniPathway" id="UPA00196"/>
<feature type="transmembrane region" description="Helical" evidence="9">
    <location>
        <begin position="81"/>
        <end position="100"/>
    </location>
</feature>
<reference evidence="10 11" key="1">
    <citation type="journal article" date="2014" name="BMC Genomics">
        <title>Genome sequencing of four Aureobasidium pullulans varieties: biotechnological potential, stress tolerance, and description of new species.</title>
        <authorList>
            <person name="Gostin Ar C."/>
            <person name="Ohm R.A."/>
            <person name="Kogej T."/>
            <person name="Sonjak S."/>
            <person name="Turk M."/>
            <person name="Zajc J."/>
            <person name="Zalar P."/>
            <person name="Grube M."/>
            <person name="Sun H."/>
            <person name="Han J."/>
            <person name="Sharma A."/>
            <person name="Chiniquy J."/>
            <person name="Ngan C.Y."/>
            <person name="Lipzen A."/>
            <person name="Barry K."/>
            <person name="Grigoriev I.V."/>
            <person name="Gunde-Cimerman N."/>
        </authorList>
    </citation>
    <scope>NUCLEOTIDE SEQUENCE [LARGE SCALE GENOMIC DNA]</scope>
    <source>
        <strain evidence="10 11">CBS 147.97</strain>
    </source>
</reference>
<dbReference type="Pfam" id="PF06423">
    <property type="entry name" value="GWT1"/>
    <property type="match status" value="1"/>
</dbReference>
<dbReference type="PIRSF" id="PIRSF017321">
    <property type="entry name" value="GWT1"/>
    <property type="match status" value="1"/>
</dbReference>
<dbReference type="EC" id="2.3.-.-" evidence="9"/>
<feature type="transmembrane region" description="Helical" evidence="9">
    <location>
        <begin position="246"/>
        <end position="264"/>
    </location>
</feature>
<comment type="pathway">
    <text evidence="3 9">Glycolipid biosynthesis; glycosylphosphatidylinositol-anchor biosynthesis.</text>
</comment>
<keyword evidence="6 9" id="KW-0812">Transmembrane</keyword>
<keyword evidence="9" id="KW-0012">Acyltransferase</keyword>
<protein>
    <recommendedName>
        <fullName evidence="9">GPI-anchored wall transfer protein</fullName>
        <ecNumber evidence="9">2.3.-.-</ecNumber>
    </recommendedName>
</protein>
<dbReference type="RefSeq" id="XP_013428491.1">
    <property type="nucleotide sequence ID" value="XM_013573037.1"/>
</dbReference>
<keyword evidence="9" id="KW-0256">Endoplasmic reticulum</keyword>
<keyword evidence="11" id="KW-1185">Reference proteome</keyword>
<evidence type="ECO:0000256" key="1">
    <source>
        <dbReference type="ARBA" id="ARBA00002531"/>
    </source>
</evidence>
<feature type="transmembrane region" description="Helical" evidence="9">
    <location>
        <begin position="467"/>
        <end position="487"/>
    </location>
</feature>
<comment type="function">
    <text evidence="9">A acetyltransferase, which acetylates the inositol ring of phosphatidylinositol during biosynthesis of GPI-anchor.</text>
</comment>
<evidence type="ECO:0000313" key="10">
    <source>
        <dbReference type="EMBL" id="KEQ74635.1"/>
    </source>
</evidence>
<keyword evidence="5 9" id="KW-0337">GPI-anchor biosynthesis</keyword>
<gene>
    <name evidence="10" type="ORF">M436DRAFT_43949</name>
</gene>
<dbReference type="GO" id="GO:0005789">
    <property type="term" value="C:endoplasmic reticulum membrane"/>
    <property type="evidence" value="ECO:0007669"/>
    <property type="project" value="UniProtKB-SubCell"/>
</dbReference>
<dbReference type="GO" id="GO:0006506">
    <property type="term" value="P:GPI anchor biosynthetic process"/>
    <property type="evidence" value="ECO:0007669"/>
    <property type="project" value="UniProtKB-UniPathway"/>
</dbReference>
<comment type="subcellular location">
    <subcellularLocation>
        <location evidence="2 9">Endoplasmic reticulum membrane</location>
        <topology evidence="2 9">Multi-pass membrane protein</topology>
    </subcellularLocation>
</comment>
<proteinExistence type="inferred from homology"/>
<dbReference type="AlphaFoldDB" id="A0A074WNH0"/>
<feature type="transmembrane region" description="Helical" evidence="9">
    <location>
        <begin position="138"/>
        <end position="156"/>
    </location>
</feature>
<comment type="function">
    <text evidence="1">Probable acetyltransferase, which acetylates the inositol ring of phosphatidylinositol during biosynthesis of GPI-anchor.</text>
</comment>
<evidence type="ECO:0000256" key="5">
    <source>
        <dbReference type="ARBA" id="ARBA00022502"/>
    </source>
</evidence>